<dbReference type="GO" id="GO:0008237">
    <property type="term" value="F:metallopeptidase activity"/>
    <property type="evidence" value="ECO:0007669"/>
    <property type="project" value="InterPro"/>
</dbReference>
<dbReference type="Gene3D" id="3.40.390.10">
    <property type="entry name" value="Collagenase (Catalytic Domain)"/>
    <property type="match status" value="1"/>
</dbReference>
<dbReference type="STRING" id="221126.SAMN04489722_103300"/>
<name>A0A090WMR0_9FLAO</name>
<reference evidence="1" key="1">
    <citation type="journal article" date="2014" name="Genome Announc.">
        <title>Draft Genome Sequences of Marine Flavobacterium Algibacter lectus Strains SS8 and NR4.</title>
        <authorList>
            <person name="Takatani N."/>
            <person name="Nakanishi M."/>
            <person name="Meirelles P."/>
            <person name="Mino S."/>
            <person name="Suda W."/>
            <person name="Oshima K."/>
            <person name="Hattori M."/>
            <person name="Ohkuma M."/>
            <person name="Hosokawa M."/>
            <person name="Miyashita K."/>
            <person name="Thompson F.L."/>
            <person name="Niwa A."/>
            <person name="Sawabe T."/>
            <person name="Sawabe T."/>
        </authorList>
    </citation>
    <scope>NUCLEOTIDE SEQUENCE [LARGE SCALE GENOMIC DNA]</scope>
    <source>
        <strain evidence="1">JCM 19274</strain>
    </source>
</reference>
<comment type="caution">
    <text evidence="1">The sequence shown here is derived from an EMBL/GenBank/DDBJ whole genome shotgun (WGS) entry which is preliminary data.</text>
</comment>
<dbReference type="AlphaFoldDB" id="A0A090WMR0"/>
<protein>
    <recommendedName>
        <fullName evidence="3">Peptidase M10 metallopeptidase domain-containing protein</fullName>
    </recommendedName>
</protein>
<dbReference type="Proteomes" id="UP000029643">
    <property type="component" value="Unassembled WGS sequence"/>
</dbReference>
<evidence type="ECO:0008006" key="3">
    <source>
        <dbReference type="Google" id="ProtNLM"/>
    </source>
</evidence>
<dbReference type="EMBL" id="BBNU01000003">
    <property type="protein sequence ID" value="GAL78370.1"/>
    <property type="molecule type" value="Genomic_DNA"/>
</dbReference>
<organism evidence="1 2">
    <name type="scientific">Algibacter lectus</name>
    <dbReference type="NCBI Taxonomy" id="221126"/>
    <lineage>
        <taxon>Bacteria</taxon>
        <taxon>Pseudomonadati</taxon>
        <taxon>Bacteroidota</taxon>
        <taxon>Flavobacteriia</taxon>
        <taxon>Flavobacteriales</taxon>
        <taxon>Flavobacteriaceae</taxon>
        <taxon>Algibacter</taxon>
    </lineage>
</organism>
<evidence type="ECO:0000313" key="2">
    <source>
        <dbReference type="Proteomes" id="UP000029643"/>
    </source>
</evidence>
<sequence length="193" mass="21459">MLNNNNSGQAYLAQHYGDNGNGGFTWSQNSSFSANTAAAAAFLRALDTWRNETKINWMLGEDTSETDSGGIDNLNLIGFSATLPEGYLGETIVYYDSCNSADWVVAEVDVLFTSEENWDYGPNLPFFDIDFESVALHELGGHAHLLDHVIDSEDLMDFDIGPDKLQELCQAQIKKLEILLLLRVQQTLFVIIN</sequence>
<accession>A0A090WMR0</accession>
<evidence type="ECO:0000313" key="1">
    <source>
        <dbReference type="EMBL" id="GAL78370.1"/>
    </source>
</evidence>
<dbReference type="SUPFAM" id="SSF55486">
    <property type="entry name" value="Metalloproteases ('zincins'), catalytic domain"/>
    <property type="match status" value="1"/>
</dbReference>
<dbReference type="InterPro" id="IPR024079">
    <property type="entry name" value="MetalloPept_cat_dom_sf"/>
</dbReference>
<proteinExistence type="predicted"/>
<gene>
    <name evidence="1" type="ORF">JCM19274_834</name>
</gene>